<dbReference type="Proteomes" id="UP000295711">
    <property type="component" value="Unassembled WGS sequence"/>
</dbReference>
<dbReference type="RefSeq" id="WP_132088341.1">
    <property type="nucleotide sequence ID" value="NZ_JANKAQ010000001.1"/>
</dbReference>
<protein>
    <submittedName>
        <fullName evidence="1">Uncharacterized protein</fullName>
    </submittedName>
</protein>
<accession>A0A4R2LBT3</accession>
<reference evidence="1 2" key="1">
    <citation type="submission" date="2019-03" db="EMBL/GenBank/DDBJ databases">
        <title>Genomic Encyclopedia of Type Strains, Phase IV (KMG-IV): sequencing the most valuable type-strain genomes for metagenomic binning, comparative biology and taxonomic classification.</title>
        <authorList>
            <person name="Goeker M."/>
        </authorList>
    </citation>
    <scope>NUCLEOTIDE SEQUENCE [LARGE SCALE GENOMIC DNA]</scope>
    <source>
        <strain evidence="1 2">DSM 28559</strain>
    </source>
</reference>
<comment type="caution">
    <text evidence="1">The sequence shown here is derived from an EMBL/GenBank/DDBJ whole genome shotgun (WGS) entry which is preliminary data.</text>
</comment>
<evidence type="ECO:0000313" key="1">
    <source>
        <dbReference type="EMBL" id="TCO85697.1"/>
    </source>
</evidence>
<evidence type="ECO:0000313" key="2">
    <source>
        <dbReference type="Proteomes" id="UP000295711"/>
    </source>
</evidence>
<dbReference type="AlphaFoldDB" id="A0A4R2LBT3"/>
<sequence>MPLWEYLIWIEALLLACISMLISEAKNISFGNIGIDCKHGIIPWESIYKYERKSDVEISVYGKVGRKYKQHICIYHVPEQKEVIDDLLTKYGRA</sequence>
<dbReference type="EMBL" id="SLXA01000002">
    <property type="protein sequence ID" value="TCO85697.1"/>
    <property type="molecule type" value="Genomic_DNA"/>
</dbReference>
<gene>
    <name evidence="1" type="ORF">EV212_10211</name>
</gene>
<proteinExistence type="predicted"/>
<keyword evidence="2" id="KW-1185">Reference proteome</keyword>
<name>A0A4R2LBT3_9FIRM</name>
<organism evidence="1 2">
    <name type="scientific">Frisingicoccus caecimuris</name>
    <dbReference type="NCBI Taxonomy" id="1796636"/>
    <lineage>
        <taxon>Bacteria</taxon>
        <taxon>Bacillati</taxon>
        <taxon>Bacillota</taxon>
        <taxon>Clostridia</taxon>
        <taxon>Lachnospirales</taxon>
        <taxon>Lachnospiraceae</taxon>
        <taxon>Frisingicoccus</taxon>
    </lineage>
</organism>